<evidence type="ECO:0000313" key="1">
    <source>
        <dbReference type="EnsemblMetazoa" id="OVOC2934.1"/>
    </source>
</evidence>
<dbReference type="EnsemblMetazoa" id="OVOC2934.1">
    <property type="protein sequence ID" value="OVOC2934.1"/>
    <property type="gene ID" value="WBGene00239743"/>
</dbReference>
<reference evidence="2" key="1">
    <citation type="submission" date="2013-10" db="EMBL/GenBank/DDBJ databases">
        <title>Genome sequencing of Onchocerca volvulus.</title>
        <authorList>
            <person name="Cotton J."/>
            <person name="Tsai J."/>
            <person name="Stanley E."/>
            <person name="Tracey A."/>
            <person name="Holroyd N."/>
            <person name="Lustigman S."/>
            <person name="Berriman M."/>
        </authorList>
    </citation>
    <scope>NUCLEOTIDE SEQUENCE</scope>
</reference>
<organism evidence="1 2">
    <name type="scientific">Onchocerca volvulus</name>
    <dbReference type="NCBI Taxonomy" id="6282"/>
    <lineage>
        <taxon>Eukaryota</taxon>
        <taxon>Metazoa</taxon>
        <taxon>Ecdysozoa</taxon>
        <taxon>Nematoda</taxon>
        <taxon>Chromadorea</taxon>
        <taxon>Rhabditida</taxon>
        <taxon>Spirurina</taxon>
        <taxon>Spiruromorpha</taxon>
        <taxon>Filarioidea</taxon>
        <taxon>Onchocercidae</taxon>
        <taxon>Onchocerca</taxon>
    </lineage>
</organism>
<name>A0A8R1XVA1_ONCVO</name>
<evidence type="ECO:0000313" key="2">
    <source>
        <dbReference type="Proteomes" id="UP000024404"/>
    </source>
</evidence>
<dbReference type="AlphaFoldDB" id="A0A8R1XVA1"/>
<proteinExistence type="predicted"/>
<dbReference type="EMBL" id="CMVM020000076">
    <property type="status" value="NOT_ANNOTATED_CDS"/>
    <property type="molecule type" value="Genomic_DNA"/>
</dbReference>
<accession>A0A8R1XVA1</accession>
<keyword evidence="2" id="KW-1185">Reference proteome</keyword>
<reference evidence="1" key="2">
    <citation type="submission" date="2022-06" db="UniProtKB">
        <authorList>
            <consortium name="EnsemblMetazoa"/>
        </authorList>
    </citation>
    <scope>IDENTIFICATION</scope>
</reference>
<protein>
    <submittedName>
        <fullName evidence="1">Uncharacterized protein</fullName>
    </submittedName>
</protein>
<dbReference type="Proteomes" id="UP000024404">
    <property type="component" value="Unassembled WGS sequence"/>
</dbReference>
<sequence length="174" mass="20296">MKMISAHQQKNIFAEEQKQEYLKSVKMIVFKLNDSIFITQKTTLNRSMHSSTIQLQNSFQNFADIRTEFPLKELMGSSCCLSISINYIPINNAKPQYLHSTHICDFISKLTAIQIIKRISEKLLIWNMNFITNIRIYFIRKISFWARFSADLTFHNSSRFSSVPISTDWDNGIG</sequence>